<dbReference type="Gene3D" id="3.90.550.10">
    <property type="entry name" value="Spore Coat Polysaccharide Biosynthesis Protein SpsA, Chain A"/>
    <property type="match status" value="1"/>
</dbReference>
<dbReference type="InterPro" id="IPR029044">
    <property type="entry name" value="Nucleotide-diphossugar_trans"/>
</dbReference>
<dbReference type="EMBL" id="QSQU01000010">
    <property type="protein sequence ID" value="RGK64011.1"/>
    <property type="molecule type" value="Genomic_DNA"/>
</dbReference>
<dbReference type="Proteomes" id="UP001197958">
    <property type="component" value="Unassembled WGS sequence"/>
</dbReference>
<gene>
    <name evidence="4" type="ORF">DW027_21545</name>
    <name evidence="3" type="ORF">DXD03_09170</name>
    <name evidence="2" type="ORF">LDZ35_16330</name>
</gene>
<dbReference type="EMBL" id="JAIWWW010000035">
    <property type="protein sequence ID" value="MCA4524770.1"/>
    <property type="molecule type" value="Genomic_DNA"/>
</dbReference>
<comment type="caution">
    <text evidence="3">The sequence shown here is derived from an EMBL/GenBank/DDBJ whole genome shotgun (WGS) entry which is preliminary data.</text>
</comment>
<dbReference type="AlphaFoldDB" id="A0A3E4NJ13"/>
<dbReference type="Proteomes" id="UP000284495">
    <property type="component" value="Unassembled WGS sequence"/>
</dbReference>
<evidence type="ECO:0000259" key="1">
    <source>
        <dbReference type="Pfam" id="PF00535"/>
    </source>
</evidence>
<dbReference type="Pfam" id="PF00535">
    <property type="entry name" value="Glycos_transf_2"/>
    <property type="match status" value="1"/>
</dbReference>
<keyword evidence="3" id="KW-0808">Transferase</keyword>
<dbReference type="InterPro" id="IPR001173">
    <property type="entry name" value="Glyco_trans_2-like"/>
</dbReference>
<feature type="domain" description="Glycosyltransferase 2-like" evidence="1">
    <location>
        <begin position="10"/>
        <end position="136"/>
    </location>
</feature>
<dbReference type="GO" id="GO:0044010">
    <property type="term" value="P:single-species biofilm formation"/>
    <property type="evidence" value="ECO:0007669"/>
    <property type="project" value="TreeGrafter"/>
</dbReference>
<evidence type="ECO:0000313" key="6">
    <source>
        <dbReference type="Proteomes" id="UP000284495"/>
    </source>
</evidence>
<dbReference type="PANTHER" id="PTHR43685:SF2">
    <property type="entry name" value="GLYCOSYLTRANSFERASE 2-LIKE DOMAIN-CONTAINING PROTEIN"/>
    <property type="match status" value="1"/>
</dbReference>
<organism evidence="3 5">
    <name type="scientific">Bacteroides xylanisolvens</name>
    <dbReference type="NCBI Taxonomy" id="371601"/>
    <lineage>
        <taxon>Bacteria</taxon>
        <taxon>Pseudomonadati</taxon>
        <taxon>Bacteroidota</taxon>
        <taxon>Bacteroidia</taxon>
        <taxon>Bacteroidales</taxon>
        <taxon>Bacteroidaceae</taxon>
        <taxon>Bacteroides</taxon>
    </lineage>
</organism>
<proteinExistence type="predicted"/>
<reference evidence="5 6" key="1">
    <citation type="submission" date="2018-08" db="EMBL/GenBank/DDBJ databases">
        <title>A genome reference for cultivated species of the human gut microbiota.</title>
        <authorList>
            <person name="Zou Y."/>
            <person name="Xue W."/>
            <person name="Luo G."/>
        </authorList>
    </citation>
    <scope>NUCLEOTIDE SEQUENCE [LARGE SCALE GENOMIC DNA]</scope>
    <source>
        <strain evidence="4 6">AF38-2</strain>
        <strain evidence="3 5">TF10-34</strain>
    </source>
</reference>
<dbReference type="InterPro" id="IPR050834">
    <property type="entry name" value="Glycosyltransf_2"/>
</dbReference>
<dbReference type="CDD" id="cd00761">
    <property type="entry name" value="Glyco_tranf_GTA_type"/>
    <property type="match status" value="1"/>
</dbReference>
<dbReference type="Proteomes" id="UP000261210">
    <property type="component" value="Unassembled WGS sequence"/>
</dbReference>
<sequence>MKSEEAPIISVVIACYNQGIYLSDALNSLEKQTFQNWEGIIVNDGSTDGTEEIALEYVKKDERFKYVFQENGGVSKARNIGAAQALGTYILPLDADDKLEETYIEKALSHFTHHPETLLVYCQWGFFGEATNHSQVSYKGYAKLLVNNEIFCSSVFRKSDMLRIGGFDEDMHLGLEDWEFYIRLLDEQSVVYQIQEPLFFYRIKAVSKNVTAAQNIAEVENYIYQKHIRRYSLYYGSAILSLRRLFLCEKELEDCKARIARHKNKWYRRLFYKYIKGNLKKK</sequence>
<reference evidence="2" key="2">
    <citation type="submission" date="2023-08" db="EMBL/GenBank/DDBJ databases">
        <title>Mucin Metabolism Genes Underlie the Key Renovations of Bacteroides xylanisolvens Genomes in Captive Great Apes.</title>
        <authorList>
            <person name="Nishida A.H."/>
        </authorList>
    </citation>
    <scope>NUCLEOTIDE SEQUENCE</scope>
    <source>
        <strain evidence="2">P19.10B</strain>
    </source>
</reference>
<evidence type="ECO:0000313" key="2">
    <source>
        <dbReference type="EMBL" id="MCA4524770.1"/>
    </source>
</evidence>
<dbReference type="RefSeq" id="WP_008024046.1">
    <property type="nucleotide sequence ID" value="NZ_CP183042.1"/>
</dbReference>
<dbReference type="SUPFAM" id="SSF53448">
    <property type="entry name" value="Nucleotide-diphospho-sugar transferases"/>
    <property type="match status" value="1"/>
</dbReference>
<dbReference type="GO" id="GO:0016740">
    <property type="term" value="F:transferase activity"/>
    <property type="evidence" value="ECO:0007669"/>
    <property type="project" value="UniProtKB-KW"/>
</dbReference>
<dbReference type="PANTHER" id="PTHR43685">
    <property type="entry name" value="GLYCOSYLTRANSFERASE"/>
    <property type="match status" value="1"/>
</dbReference>
<evidence type="ECO:0000313" key="4">
    <source>
        <dbReference type="EMBL" id="RHL33641.1"/>
    </source>
</evidence>
<evidence type="ECO:0000313" key="3">
    <source>
        <dbReference type="EMBL" id="RGK64011.1"/>
    </source>
</evidence>
<evidence type="ECO:0000313" key="5">
    <source>
        <dbReference type="Proteomes" id="UP000261210"/>
    </source>
</evidence>
<dbReference type="EMBL" id="QROO01000034">
    <property type="protein sequence ID" value="RHL33641.1"/>
    <property type="molecule type" value="Genomic_DNA"/>
</dbReference>
<accession>A0A3E4NJ13</accession>
<protein>
    <submittedName>
        <fullName evidence="3">Glycosyltransferase family 2 protein</fullName>
    </submittedName>
</protein>
<name>A0A3E4NJ13_9BACE</name>